<protein>
    <submittedName>
        <fullName evidence="1">Uncharacterized protein</fullName>
    </submittedName>
</protein>
<proteinExistence type="predicted"/>
<gene>
    <name evidence="1" type="ORF">BUFA31_17110</name>
</gene>
<comment type="caution">
    <text evidence="1">The sequence shown here is derived from an EMBL/GenBank/DDBJ whole genome shotgun (WGS) entry which is preliminary data.</text>
</comment>
<sequence>MNIACCGINREQFRAAEQACGCPVLYFADAPDRRGDVRLAYALRDGVPIRLAVVGYQGAAGLTACDFLCSRLPGERILWLCRRPEFSTEARRLGVHFYPVGPPDTVPPDQITQELIRLLRQQPEYNKGGISE</sequence>
<name>A0ABQ1E0Q7_9FIRM</name>
<organism evidence="1 2">
    <name type="scientific">Butyricicoccus faecihominis</name>
    <dbReference type="NCBI Taxonomy" id="1712515"/>
    <lineage>
        <taxon>Bacteria</taxon>
        <taxon>Bacillati</taxon>
        <taxon>Bacillota</taxon>
        <taxon>Clostridia</taxon>
        <taxon>Eubacteriales</taxon>
        <taxon>Butyricicoccaceae</taxon>
        <taxon>Butyricicoccus</taxon>
    </lineage>
</organism>
<dbReference type="RefSeq" id="WP_188886699.1">
    <property type="nucleotide sequence ID" value="NZ_BLYJ01000020.1"/>
</dbReference>
<dbReference type="Proteomes" id="UP000620147">
    <property type="component" value="Unassembled WGS sequence"/>
</dbReference>
<evidence type="ECO:0000313" key="2">
    <source>
        <dbReference type="Proteomes" id="UP000620147"/>
    </source>
</evidence>
<keyword evidence="2" id="KW-1185">Reference proteome</keyword>
<accession>A0ABQ1E0Q7</accession>
<reference evidence="1 2" key="1">
    <citation type="submission" date="2020-06" db="EMBL/GenBank/DDBJ databases">
        <title>Characterization of fructooligosaccharide metabolism and fructooligosaccharide-degrading enzymes in human commensal butyrate producers.</title>
        <authorList>
            <person name="Tanno H."/>
            <person name="Fujii T."/>
            <person name="Hirano K."/>
            <person name="Maeno S."/>
            <person name="Tonozuka T."/>
            <person name="Sakamoto M."/>
            <person name="Ohkuma M."/>
            <person name="Tochio T."/>
            <person name="Endo A."/>
        </authorList>
    </citation>
    <scope>NUCLEOTIDE SEQUENCE [LARGE SCALE GENOMIC DNA]</scope>
    <source>
        <strain evidence="1 2">JCM 31056</strain>
    </source>
</reference>
<dbReference type="EMBL" id="BLYJ01000020">
    <property type="protein sequence ID" value="GFO88547.1"/>
    <property type="molecule type" value="Genomic_DNA"/>
</dbReference>
<evidence type="ECO:0000313" key="1">
    <source>
        <dbReference type="EMBL" id="GFO88547.1"/>
    </source>
</evidence>